<name>S4YHF0_SORCE</name>
<feature type="compositionally biased region" description="Gly residues" evidence="1">
    <location>
        <begin position="21"/>
        <end position="44"/>
    </location>
</feature>
<dbReference type="KEGG" id="scu:SCE1572_52100"/>
<protein>
    <submittedName>
        <fullName evidence="2">Uncharacterized protein</fullName>
    </submittedName>
</protein>
<dbReference type="AlphaFoldDB" id="S4YHF0"/>
<feature type="compositionally biased region" description="Acidic residues" evidence="1">
    <location>
        <begin position="1"/>
        <end position="15"/>
    </location>
</feature>
<dbReference type="HOGENOM" id="CLU_2289832_0_0_7"/>
<sequence length="101" mass="9349">MQEDGDGDDVGDACEPDVTTGSGGSGGLGGIGGADGAGGGGGTAASGPLTLEFGGGGPSCSQALRDGAESQASSSLAAAVAAAALATRRRRPRTAPTRCSP</sequence>
<reference evidence="2 3" key="1">
    <citation type="journal article" date="2013" name="Sci. Rep.">
        <title>Extraordinary expansion of a Sorangium cellulosum genome from an alkaline milieu.</title>
        <authorList>
            <person name="Han K."/>
            <person name="Li Z.F."/>
            <person name="Peng R."/>
            <person name="Zhu L.P."/>
            <person name="Zhou T."/>
            <person name="Wang L.G."/>
            <person name="Li S.G."/>
            <person name="Zhang X.B."/>
            <person name="Hu W."/>
            <person name="Wu Z.H."/>
            <person name="Qin N."/>
            <person name="Li Y.Z."/>
        </authorList>
    </citation>
    <scope>NUCLEOTIDE SEQUENCE [LARGE SCALE GENOMIC DNA]</scope>
    <source>
        <strain evidence="2 3">So0157-2</strain>
    </source>
</reference>
<gene>
    <name evidence="2" type="ORF">SCE1572_52100</name>
</gene>
<evidence type="ECO:0000313" key="3">
    <source>
        <dbReference type="Proteomes" id="UP000014803"/>
    </source>
</evidence>
<dbReference type="EMBL" id="CP003969">
    <property type="protein sequence ID" value="AGP42308.1"/>
    <property type="molecule type" value="Genomic_DNA"/>
</dbReference>
<proteinExistence type="predicted"/>
<dbReference type="Proteomes" id="UP000014803">
    <property type="component" value="Chromosome"/>
</dbReference>
<organism evidence="2 3">
    <name type="scientific">Sorangium cellulosum So0157-2</name>
    <dbReference type="NCBI Taxonomy" id="1254432"/>
    <lineage>
        <taxon>Bacteria</taxon>
        <taxon>Pseudomonadati</taxon>
        <taxon>Myxococcota</taxon>
        <taxon>Polyangia</taxon>
        <taxon>Polyangiales</taxon>
        <taxon>Polyangiaceae</taxon>
        <taxon>Sorangium</taxon>
    </lineage>
</organism>
<dbReference type="PATRIC" id="fig|1254432.3.peg.11737"/>
<feature type="region of interest" description="Disordered" evidence="1">
    <location>
        <begin position="1"/>
        <end position="73"/>
    </location>
</feature>
<accession>S4YHF0</accession>
<evidence type="ECO:0000313" key="2">
    <source>
        <dbReference type="EMBL" id="AGP42308.1"/>
    </source>
</evidence>
<evidence type="ECO:0000256" key="1">
    <source>
        <dbReference type="SAM" id="MobiDB-lite"/>
    </source>
</evidence>